<organism evidence="3 4">
    <name type="scientific">Microbacterium pumilum</name>
    <dbReference type="NCBI Taxonomy" id="344165"/>
    <lineage>
        <taxon>Bacteria</taxon>
        <taxon>Bacillati</taxon>
        <taxon>Actinomycetota</taxon>
        <taxon>Actinomycetes</taxon>
        <taxon>Micrococcales</taxon>
        <taxon>Microbacteriaceae</taxon>
        <taxon>Microbacterium</taxon>
    </lineage>
</organism>
<dbReference type="PANTHER" id="PTHR22602">
    <property type="entry name" value="TRANSFERASE CAF17, MITOCHONDRIAL-RELATED"/>
    <property type="match status" value="1"/>
</dbReference>
<protein>
    <submittedName>
        <fullName evidence="3">Folate-binding protein YgfZ</fullName>
    </submittedName>
</protein>
<gene>
    <name evidence="3" type="ORF">GCM10009777_33560</name>
</gene>
<evidence type="ECO:0000259" key="2">
    <source>
        <dbReference type="Pfam" id="PF08669"/>
    </source>
</evidence>
<name>A0ABP5EG98_9MICO</name>
<reference evidence="4" key="1">
    <citation type="journal article" date="2019" name="Int. J. Syst. Evol. Microbiol.">
        <title>The Global Catalogue of Microorganisms (GCM) 10K type strain sequencing project: providing services to taxonomists for standard genome sequencing and annotation.</title>
        <authorList>
            <consortium name="The Broad Institute Genomics Platform"/>
            <consortium name="The Broad Institute Genome Sequencing Center for Infectious Disease"/>
            <person name="Wu L."/>
            <person name="Ma J."/>
        </authorList>
    </citation>
    <scope>NUCLEOTIDE SEQUENCE [LARGE SCALE GENOMIC DNA]</scope>
    <source>
        <strain evidence="4">JCM 14902</strain>
    </source>
</reference>
<dbReference type="InterPro" id="IPR017703">
    <property type="entry name" value="YgfZ/GCV_T_CS"/>
</dbReference>
<dbReference type="SUPFAM" id="SSF103025">
    <property type="entry name" value="Folate-binding domain"/>
    <property type="match status" value="1"/>
</dbReference>
<dbReference type="SUPFAM" id="SSF101790">
    <property type="entry name" value="Aminomethyltransferase beta-barrel domain"/>
    <property type="match status" value="1"/>
</dbReference>
<dbReference type="NCBIfam" id="TIGR03317">
    <property type="entry name" value="ygfZ_signature"/>
    <property type="match status" value="1"/>
</dbReference>
<sequence>MISNVFAGLTGAVVDDRGVRHLGNPLGEQRALASGSAVAPLGDRSVLAIEGEDRLSWLDSLTSQALADLAPGMSTELLVLDPHGHVEHAASVIDDGETTWLIVDRDDAEGLLSWLRKMRFRLRVDPRDADEEYAVVGGTSAAIRDVVAAAPSGTSLVWTDPWPGITAGGYGYALVEPHPGAQRDWAEAIITRDDERAIAAAADAGDVALAGLVAVDALRVAAWRPRWSAEVDERVLPHELDWLRTAVHLSKGCYRGQETVAKVHNLGHPPRRVVALQLDGSDSVLPPRGAAVFAGDDAVGEITSAALHFEDGPIALAVLRRSTPVDAELTVDTDDGRITAAQEVIVPPEAGATANVPRLTRLSRRAAAK</sequence>
<keyword evidence="1" id="KW-0809">Transit peptide</keyword>
<comment type="caution">
    <text evidence="3">The sequence shown here is derived from an EMBL/GenBank/DDBJ whole genome shotgun (WGS) entry which is preliminary data.</text>
</comment>
<proteinExistence type="predicted"/>
<dbReference type="PANTHER" id="PTHR22602:SF0">
    <property type="entry name" value="TRANSFERASE CAF17, MITOCHONDRIAL-RELATED"/>
    <property type="match status" value="1"/>
</dbReference>
<dbReference type="InterPro" id="IPR013977">
    <property type="entry name" value="GcvT_C"/>
</dbReference>
<dbReference type="InterPro" id="IPR045179">
    <property type="entry name" value="YgfZ/GcvT"/>
</dbReference>
<dbReference type="EMBL" id="BAAAOH010000001">
    <property type="protein sequence ID" value="GAA1994912.1"/>
    <property type="molecule type" value="Genomic_DNA"/>
</dbReference>
<dbReference type="InterPro" id="IPR029043">
    <property type="entry name" value="GcvT/YgfZ_C"/>
</dbReference>
<evidence type="ECO:0000256" key="1">
    <source>
        <dbReference type="ARBA" id="ARBA00022946"/>
    </source>
</evidence>
<keyword evidence="4" id="KW-1185">Reference proteome</keyword>
<evidence type="ECO:0000313" key="4">
    <source>
        <dbReference type="Proteomes" id="UP001500326"/>
    </source>
</evidence>
<evidence type="ECO:0000313" key="3">
    <source>
        <dbReference type="EMBL" id="GAA1994912.1"/>
    </source>
</evidence>
<dbReference type="Gene3D" id="3.30.1360.120">
    <property type="entry name" value="Probable tRNA modification gtpase trme, domain 1"/>
    <property type="match status" value="1"/>
</dbReference>
<dbReference type="Proteomes" id="UP001500326">
    <property type="component" value="Unassembled WGS sequence"/>
</dbReference>
<dbReference type="PIRSF" id="PIRSF006487">
    <property type="entry name" value="GcvT"/>
    <property type="match status" value="1"/>
</dbReference>
<accession>A0ABP5EG98</accession>
<dbReference type="Pfam" id="PF08669">
    <property type="entry name" value="GCV_T_C"/>
    <property type="match status" value="1"/>
</dbReference>
<dbReference type="InterPro" id="IPR027266">
    <property type="entry name" value="TrmE/GcvT-like"/>
</dbReference>
<feature type="domain" description="Aminomethyltransferase C-terminal" evidence="2">
    <location>
        <begin position="271"/>
        <end position="340"/>
    </location>
</feature>